<dbReference type="InterPro" id="IPR007922">
    <property type="entry name" value="DciA-like"/>
</dbReference>
<dbReference type="Pfam" id="PF05258">
    <property type="entry name" value="DciA"/>
    <property type="match status" value="1"/>
</dbReference>
<sequence>MSNETDPDDDSPPPPGWLRRLVTAEGEPLPVRDLKTRARRWRALGQLVEPATRRLLGRRGAALAPLLAHWEAIVGPALGRHCVPVRLVLPRGTARSATTGGTLHVRAAAGAFATELTHRAPLLCERINTHLGYRAVESIRVTQGPLSTAAAAKRPRRSPALPPAPPPAHAVQALEDRLATVPDPELRAALDRLGRAVMAARR</sequence>
<feature type="region of interest" description="Disordered" evidence="1">
    <location>
        <begin position="147"/>
        <end position="169"/>
    </location>
</feature>
<keyword evidence="3" id="KW-1185">Reference proteome</keyword>
<dbReference type="OrthoDB" id="7160947at2"/>
<dbReference type="PANTHER" id="PTHR36456">
    <property type="entry name" value="UPF0232 PROTEIN SCO3875"/>
    <property type="match status" value="1"/>
</dbReference>
<dbReference type="EMBL" id="FNAP01000005">
    <property type="protein sequence ID" value="SDE28248.1"/>
    <property type="molecule type" value="Genomic_DNA"/>
</dbReference>
<proteinExistence type="predicted"/>
<dbReference type="RefSeq" id="WP_092785067.1">
    <property type="nucleotide sequence ID" value="NZ_FNAP01000005.1"/>
</dbReference>
<protein>
    <recommendedName>
        <fullName evidence="4">DUF721 domain-containing protein</fullName>
    </recommendedName>
</protein>
<evidence type="ECO:0000313" key="3">
    <source>
        <dbReference type="Proteomes" id="UP000199412"/>
    </source>
</evidence>
<gene>
    <name evidence="2" type="ORF">SAMN05421720_10599</name>
</gene>
<evidence type="ECO:0000256" key="1">
    <source>
        <dbReference type="SAM" id="MobiDB-lite"/>
    </source>
</evidence>
<organism evidence="2 3">
    <name type="scientific">Rhodospira trueperi</name>
    <dbReference type="NCBI Taxonomy" id="69960"/>
    <lineage>
        <taxon>Bacteria</taxon>
        <taxon>Pseudomonadati</taxon>
        <taxon>Pseudomonadota</taxon>
        <taxon>Alphaproteobacteria</taxon>
        <taxon>Rhodospirillales</taxon>
        <taxon>Rhodospirillaceae</taxon>
        <taxon>Rhodospira</taxon>
    </lineage>
</organism>
<evidence type="ECO:0008006" key="4">
    <source>
        <dbReference type="Google" id="ProtNLM"/>
    </source>
</evidence>
<name>A0A1G7BMA5_9PROT</name>
<dbReference type="PIRSF" id="PIRSF032064">
    <property type="entry name" value="UCP032064"/>
    <property type="match status" value="1"/>
</dbReference>
<dbReference type="PANTHER" id="PTHR36456:SF1">
    <property type="entry name" value="UPF0232 PROTEIN SCO3875"/>
    <property type="match status" value="1"/>
</dbReference>
<dbReference type="STRING" id="69960.SAMN05421720_10599"/>
<evidence type="ECO:0000313" key="2">
    <source>
        <dbReference type="EMBL" id="SDE28248.1"/>
    </source>
</evidence>
<dbReference type="InterPro" id="IPR010593">
    <property type="entry name" value="DUF1159"/>
</dbReference>
<dbReference type="AlphaFoldDB" id="A0A1G7BMA5"/>
<accession>A0A1G7BMA5</accession>
<dbReference type="Proteomes" id="UP000199412">
    <property type="component" value="Unassembled WGS sequence"/>
</dbReference>
<reference evidence="2 3" key="1">
    <citation type="submission" date="2016-10" db="EMBL/GenBank/DDBJ databases">
        <authorList>
            <person name="de Groot N.N."/>
        </authorList>
    </citation>
    <scope>NUCLEOTIDE SEQUENCE [LARGE SCALE GENOMIC DNA]</scope>
    <source>
        <strain evidence="2 3">ATCC 700224</strain>
    </source>
</reference>